<feature type="chain" id="PRO_5046221613" evidence="1">
    <location>
        <begin position="20"/>
        <end position="75"/>
    </location>
</feature>
<evidence type="ECO:0000256" key="1">
    <source>
        <dbReference type="SAM" id="SignalP"/>
    </source>
</evidence>
<evidence type="ECO:0000313" key="3">
    <source>
        <dbReference type="Proteomes" id="UP000824890"/>
    </source>
</evidence>
<feature type="signal peptide" evidence="1">
    <location>
        <begin position="1"/>
        <end position="19"/>
    </location>
</feature>
<dbReference type="Proteomes" id="UP000824890">
    <property type="component" value="Unassembled WGS sequence"/>
</dbReference>
<keyword evidence="3" id="KW-1185">Reference proteome</keyword>
<comment type="caution">
    <text evidence="2">The sequence shown here is derived from an EMBL/GenBank/DDBJ whole genome shotgun (WGS) entry which is preliminary data.</text>
</comment>
<accession>A0ABQ7X259</accession>
<sequence length="75" mass="8504">MTSTLLTWASNLVTRSVLALSPNNNSLWLCTRALGVNAYKPEISVDLEDYGVHQESDIRVSGRRDGTVMYYRRKL</sequence>
<organism evidence="2 3">
    <name type="scientific">Brassica napus</name>
    <name type="common">Rape</name>
    <dbReference type="NCBI Taxonomy" id="3708"/>
    <lineage>
        <taxon>Eukaryota</taxon>
        <taxon>Viridiplantae</taxon>
        <taxon>Streptophyta</taxon>
        <taxon>Embryophyta</taxon>
        <taxon>Tracheophyta</taxon>
        <taxon>Spermatophyta</taxon>
        <taxon>Magnoliopsida</taxon>
        <taxon>eudicotyledons</taxon>
        <taxon>Gunneridae</taxon>
        <taxon>Pentapetalae</taxon>
        <taxon>rosids</taxon>
        <taxon>malvids</taxon>
        <taxon>Brassicales</taxon>
        <taxon>Brassicaceae</taxon>
        <taxon>Brassiceae</taxon>
        <taxon>Brassica</taxon>
    </lineage>
</organism>
<protein>
    <submittedName>
        <fullName evidence="2">Uncharacterized protein</fullName>
    </submittedName>
</protein>
<reference evidence="2 3" key="1">
    <citation type="submission" date="2021-05" db="EMBL/GenBank/DDBJ databases">
        <title>Genome Assembly of Synthetic Allotetraploid Brassica napus Reveals Homoeologous Exchanges between Subgenomes.</title>
        <authorList>
            <person name="Davis J.T."/>
        </authorList>
    </citation>
    <scope>NUCLEOTIDE SEQUENCE [LARGE SCALE GENOMIC DNA]</scope>
    <source>
        <strain evidence="3">cv. Da-Ae</strain>
        <tissue evidence="2">Seedling</tissue>
    </source>
</reference>
<dbReference type="EMBL" id="JAGKQM010002206">
    <property type="protein sequence ID" value="KAH0850028.1"/>
    <property type="molecule type" value="Genomic_DNA"/>
</dbReference>
<keyword evidence="1" id="KW-0732">Signal</keyword>
<name>A0ABQ7X259_BRANA</name>
<evidence type="ECO:0000313" key="2">
    <source>
        <dbReference type="EMBL" id="KAH0850028.1"/>
    </source>
</evidence>
<proteinExistence type="predicted"/>
<gene>
    <name evidence="2" type="ORF">HID58_095855</name>
</gene>